<accession>A0A7W6EGD9</accession>
<dbReference type="Gene3D" id="1.10.287.500">
    <property type="entry name" value="Helix hairpin bin"/>
    <property type="match status" value="1"/>
</dbReference>
<dbReference type="GO" id="GO:0009288">
    <property type="term" value="C:bacterial-type flagellum"/>
    <property type="evidence" value="ECO:0007669"/>
    <property type="project" value="InterPro"/>
</dbReference>
<dbReference type="Pfam" id="PF04344">
    <property type="entry name" value="CheZ"/>
    <property type="match status" value="1"/>
</dbReference>
<comment type="caution">
    <text evidence="2">The sequence shown here is derived from an EMBL/GenBank/DDBJ whole genome shotgun (WGS) entry which is preliminary data.</text>
</comment>
<evidence type="ECO:0000313" key="3">
    <source>
        <dbReference type="Proteomes" id="UP000537592"/>
    </source>
</evidence>
<dbReference type="AlphaFoldDB" id="A0A7W6EGD9"/>
<proteinExistence type="predicted"/>
<dbReference type="GO" id="GO:0003824">
    <property type="term" value="F:catalytic activity"/>
    <property type="evidence" value="ECO:0007669"/>
    <property type="project" value="InterPro"/>
</dbReference>
<gene>
    <name evidence="2" type="ORF">FHS81_001531</name>
</gene>
<sequence length="248" mass="26958">MPVDRRPFRIEKGHVPGDGERELRAADEPGDYGPLFAKVFDELADIRSLLQQGGGVSRFPQGGDEDAEALRSADVMAEIESIHQAISQTKREILSIQVKGLRGGEASSRAFDELDAVVNGTEAATDTILSSVENIEDVTAKLLPRLQGSESAMVLDIHRNAVKIFEACNFQDLTGQRISKVVEVLHFIEDRVNIMMAIWGGEDGFSSIPVTDDKVPDQKTGDAALLNGPPLQTDENVVSQDDIDSLFA</sequence>
<dbReference type="GO" id="GO:0050920">
    <property type="term" value="P:regulation of chemotaxis"/>
    <property type="evidence" value="ECO:0007669"/>
    <property type="project" value="InterPro"/>
</dbReference>
<dbReference type="InterPro" id="IPR007439">
    <property type="entry name" value="Chemotax_Pase_CheZ"/>
</dbReference>
<feature type="region of interest" description="Disordered" evidence="1">
    <location>
        <begin position="1"/>
        <end position="26"/>
    </location>
</feature>
<dbReference type="RefSeq" id="WP_183751559.1">
    <property type="nucleotide sequence ID" value="NZ_JACICC010000003.1"/>
</dbReference>
<dbReference type="Proteomes" id="UP000537592">
    <property type="component" value="Unassembled WGS sequence"/>
</dbReference>
<evidence type="ECO:0000313" key="2">
    <source>
        <dbReference type="EMBL" id="MBB3809449.1"/>
    </source>
</evidence>
<reference evidence="2 3" key="1">
    <citation type="submission" date="2020-08" db="EMBL/GenBank/DDBJ databases">
        <title>Genomic Encyclopedia of Type Strains, Phase IV (KMG-IV): sequencing the most valuable type-strain genomes for metagenomic binning, comparative biology and taxonomic classification.</title>
        <authorList>
            <person name="Goeker M."/>
        </authorList>
    </citation>
    <scope>NUCLEOTIDE SEQUENCE [LARGE SCALE GENOMIC DNA]</scope>
    <source>
        <strain evidence="2 3">DSM 28760</strain>
    </source>
</reference>
<protein>
    <submittedName>
        <fullName evidence="2">Chemotaxis protein CheZ</fullName>
    </submittedName>
</protein>
<evidence type="ECO:0000256" key="1">
    <source>
        <dbReference type="SAM" id="MobiDB-lite"/>
    </source>
</evidence>
<organism evidence="2 3">
    <name type="scientific">Pseudochelatococcus contaminans</name>
    <dbReference type="NCBI Taxonomy" id="1538103"/>
    <lineage>
        <taxon>Bacteria</taxon>
        <taxon>Pseudomonadati</taxon>
        <taxon>Pseudomonadota</taxon>
        <taxon>Alphaproteobacteria</taxon>
        <taxon>Hyphomicrobiales</taxon>
        <taxon>Chelatococcaceae</taxon>
        <taxon>Pseudochelatococcus</taxon>
    </lineage>
</organism>
<name>A0A7W6EGD9_9HYPH</name>
<dbReference type="EMBL" id="JACICC010000003">
    <property type="protein sequence ID" value="MBB3809449.1"/>
    <property type="molecule type" value="Genomic_DNA"/>
</dbReference>
<dbReference type="SUPFAM" id="SSF75708">
    <property type="entry name" value="Chemotaxis phosphatase CheZ"/>
    <property type="match status" value="1"/>
</dbReference>
<keyword evidence="3" id="KW-1185">Reference proteome</keyword>